<protein>
    <recommendedName>
        <fullName evidence="4">Lipoprotein LpqN</fullName>
    </recommendedName>
</protein>
<organism evidence="2 3">
    <name type="scientific">Mycolicibacterium hodleri</name>
    <dbReference type="NCBI Taxonomy" id="49897"/>
    <lineage>
        <taxon>Bacteria</taxon>
        <taxon>Bacillati</taxon>
        <taxon>Actinomycetota</taxon>
        <taxon>Actinomycetes</taxon>
        <taxon>Mycobacteriales</taxon>
        <taxon>Mycobacteriaceae</taxon>
        <taxon>Mycolicibacterium</taxon>
    </lineage>
</organism>
<dbReference type="RefSeq" id="WP_142552380.1">
    <property type="nucleotide sequence ID" value="NZ_VIFX01000013.1"/>
</dbReference>
<feature type="compositionally biased region" description="Low complexity" evidence="1">
    <location>
        <begin position="37"/>
        <end position="54"/>
    </location>
</feature>
<name>A0A544W2F0_9MYCO</name>
<accession>A0A544W2F0</accession>
<reference evidence="2 3" key="1">
    <citation type="submission" date="2018-10" db="EMBL/GenBank/DDBJ databases">
        <title>Draft genome of Mycobacterium hodleri strain B.</title>
        <authorList>
            <person name="Amande T.J."/>
            <person name="Mcgenity T.J."/>
        </authorList>
    </citation>
    <scope>NUCLEOTIDE SEQUENCE [LARGE SCALE GENOMIC DNA]</scope>
    <source>
        <strain evidence="2 3">B</strain>
    </source>
</reference>
<feature type="region of interest" description="Disordered" evidence="1">
    <location>
        <begin position="23"/>
        <end position="54"/>
    </location>
</feature>
<dbReference type="AlphaFoldDB" id="A0A544W2F0"/>
<evidence type="ECO:0000313" key="3">
    <source>
        <dbReference type="Proteomes" id="UP000315759"/>
    </source>
</evidence>
<gene>
    <name evidence="2" type="ORF">D8S82_12405</name>
</gene>
<evidence type="ECO:0000313" key="2">
    <source>
        <dbReference type="EMBL" id="TQR86372.1"/>
    </source>
</evidence>
<comment type="caution">
    <text evidence="2">The sequence shown here is derived from an EMBL/GenBank/DDBJ whole genome shotgun (WGS) entry which is preliminary data.</text>
</comment>
<evidence type="ECO:0000256" key="1">
    <source>
        <dbReference type="SAM" id="MobiDB-lite"/>
    </source>
</evidence>
<evidence type="ECO:0008006" key="4">
    <source>
        <dbReference type="Google" id="ProtNLM"/>
    </source>
</evidence>
<keyword evidence="3" id="KW-1185">Reference proteome</keyword>
<proteinExistence type="predicted"/>
<dbReference type="EMBL" id="VIFX01000013">
    <property type="protein sequence ID" value="TQR86372.1"/>
    <property type="molecule type" value="Genomic_DNA"/>
</dbReference>
<dbReference type="Proteomes" id="UP000315759">
    <property type="component" value="Unassembled WGS sequence"/>
</dbReference>
<sequence>MRVLVLAAAVVTVGVTGGCTETSAGHPVAGPTSSRQAAMTTITSPATSPSTTEEMPAMGVTTTLPDTVPPDALVCLPTATPGTPATAQIDDPSAPRIVVAMPAGWTAAPAATGLTLTGPDGMTGTVTVAKTALDPTAAFEKYTDDVSDQAPISSVSVLPAEICGYSGQQLKGVLSGGQAGKQVYEDRIVHVWTNDGDYLIVVHVAAAETSPAFDAAAETLTADFPITLP</sequence>
<dbReference type="PROSITE" id="PS51257">
    <property type="entry name" value="PROKAR_LIPOPROTEIN"/>
    <property type="match status" value="1"/>
</dbReference>